<dbReference type="InterPro" id="IPR036259">
    <property type="entry name" value="MFS_trans_sf"/>
</dbReference>
<feature type="transmembrane region" description="Helical" evidence="8">
    <location>
        <begin position="673"/>
        <end position="698"/>
    </location>
</feature>
<evidence type="ECO:0000259" key="11">
    <source>
        <dbReference type="PROSITE" id="PS51465"/>
    </source>
</evidence>
<comment type="similarity">
    <text evidence="2 8">Belongs to the organo anion transporter (TC 2.A.60) family.</text>
</comment>
<evidence type="ECO:0000256" key="1">
    <source>
        <dbReference type="ARBA" id="ARBA00004651"/>
    </source>
</evidence>
<organism evidence="12 13">
    <name type="scientific">Hypsibius exemplaris</name>
    <name type="common">Freshwater tardigrade</name>
    <dbReference type="NCBI Taxonomy" id="2072580"/>
    <lineage>
        <taxon>Eukaryota</taxon>
        <taxon>Metazoa</taxon>
        <taxon>Ecdysozoa</taxon>
        <taxon>Tardigrada</taxon>
        <taxon>Eutardigrada</taxon>
        <taxon>Parachela</taxon>
        <taxon>Hypsibioidea</taxon>
        <taxon>Hypsibiidae</taxon>
        <taxon>Hypsibius</taxon>
    </lineage>
</organism>
<dbReference type="Proteomes" id="UP000192578">
    <property type="component" value="Unassembled WGS sequence"/>
</dbReference>
<dbReference type="InterPro" id="IPR002350">
    <property type="entry name" value="Kazal_dom"/>
</dbReference>
<evidence type="ECO:0000313" key="12">
    <source>
        <dbReference type="EMBL" id="OQV21213.1"/>
    </source>
</evidence>
<dbReference type="CDD" id="cd17403">
    <property type="entry name" value="MFS_SLCO4_OATP4"/>
    <property type="match status" value="1"/>
</dbReference>
<gene>
    <name evidence="12" type="ORF">BV898_04971</name>
</gene>
<comment type="caution">
    <text evidence="12">The sequence shown here is derived from an EMBL/GenBank/DDBJ whole genome shotgun (WGS) entry which is preliminary data.</text>
</comment>
<feature type="transmembrane region" description="Helical" evidence="8">
    <location>
        <begin position="323"/>
        <end position="347"/>
    </location>
</feature>
<reference evidence="13" key="1">
    <citation type="submission" date="2017-01" db="EMBL/GenBank/DDBJ databases">
        <title>Comparative genomics of anhydrobiosis in the tardigrade Hypsibius dujardini.</title>
        <authorList>
            <person name="Yoshida Y."/>
            <person name="Koutsovoulos G."/>
            <person name="Laetsch D."/>
            <person name="Stevens L."/>
            <person name="Kumar S."/>
            <person name="Horikawa D."/>
            <person name="Ishino K."/>
            <person name="Komine S."/>
            <person name="Tomita M."/>
            <person name="Blaxter M."/>
            <person name="Arakawa K."/>
        </authorList>
    </citation>
    <scope>NUCLEOTIDE SEQUENCE [LARGE SCALE GENOMIC DNA]</scope>
    <source>
        <strain evidence="13">Z151</strain>
    </source>
</reference>
<evidence type="ECO:0000313" key="13">
    <source>
        <dbReference type="Proteomes" id="UP000192578"/>
    </source>
</evidence>
<evidence type="ECO:0000256" key="9">
    <source>
        <dbReference type="SAM" id="MobiDB-lite"/>
    </source>
</evidence>
<feature type="domain" description="Kazal-like" evidence="11">
    <location>
        <begin position="593"/>
        <end position="649"/>
    </location>
</feature>
<dbReference type="InterPro" id="IPR004156">
    <property type="entry name" value="OATP"/>
</dbReference>
<keyword evidence="8" id="KW-0813">Transport</keyword>
<feature type="transmembrane region" description="Helical" evidence="8">
    <location>
        <begin position="265"/>
        <end position="286"/>
    </location>
</feature>
<comment type="subcellular location">
    <subcellularLocation>
        <location evidence="1 8">Cell membrane</location>
        <topology evidence="1 8">Multi-pass membrane protein</topology>
    </subcellularLocation>
</comment>
<keyword evidence="7" id="KW-1015">Disulfide bond</keyword>
<dbReference type="PANTHER" id="PTHR11388:SF100">
    <property type="entry name" value="SOLUTE CARRIER ORGANIC ANION TRANSPORTER FAMILY MEMBER 4A1"/>
    <property type="match status" value="1"/>
</dbReference>
<feature type="region of interest" description="Disordered" evidence="9">
    <location>
        <begin position="108"/>
        <end position="131"/>
    </location>
</feature>
<dbReference type="Pfam" id="PF07648">
    <property type="entry name" value="Kazal_2"/>
    <property type="match status" value="1"/>
</dbReference>
<feature type="transmembrane region" description="Helical" evidence="8">
    <location>
        <begin position="710"/>
        <end position="733"/>
    </location>
</feature>
<feature type="transmembrane region" description="Helical" evidence="8">
    <location>
        <begin position="406"/>
        <end position="428"/>
    </location>
</feature>
<evidence type="ECO:0000256" key="4">
    <source>
        <dbReference type="ARBA" id="ARBA00022692"/>
    </source>
</evidence>
<dbReference type="InterPro" id="IPR020846">
    <property type="entry name" value="MFS_dom"/>
</dbReference>
<name>A0A1W0X192_HYPEX</name>
<feature type="transmembrane region" description="Helical" evidence="8">
    <location>
        <begin position="237"/>
        <end position="258"/>
    </location>
</feature>
<dbReference type="GO" id="GO:0016323">
    <property type="term" value="C:basolateral plasma membrane"/>
    <property type="evidence" value="ECO:0007669"/>
    <property type="project" value="TreeGrafter"/>
</dbReference>
<feature type="transmembrane region" description="Helical" evidence="8">
    <location>
        <begin position="359"/>
        <end position="386"/>
    </location>
</feature>
<feature type="transmembrane region" description="Helical" evidence="8">
    <location>
        <begin position="480"/>
        <end position="502"/>
    </location>
</feature>
<evidence type="ECO:0000256" key="8">
    <source>
        <dbReference type="RuleBase" id="RU362056"/>
    </source>
</evidence>
<proteinExistence type="inferred from homology"/>
<keyword evidence="5 8" id="KW-1133">Transmembrane helix</keyword>
<feature type="transmembrane region" description="Helical" evidence="8">
    <location>
        <begin position="514"/>
        <end position="538"/>
    </location>
</feature>
<dbReference type="NCBIfam" id="TIGR00805">
    <property type="entry name" value="oat"/>
    <property type="match status" value="1"/>
</dbReference>
<keyword evidence="6 8" id="KW-0472">Membrane</keyword>
<sequence>MKLLIPRRKKDSHVEVISFWKESSLAANIFSWSSGVSTGRVSSSVLKRIFRNRCDNSQRGLKGAAVWCGKIHGAARNDRPLILRLFLRYSLVRTLLSQMYGSMHPDAVGHTSPSFTGDEDGGNEIPENGDLGDVHLVTSGNGLRSRNHSTTEGGEAANSWRLGESVESDVGKLDEDEQCGCGSFRPRVLRKCNNAVCLLIWLSLAAFTQGLLVNGLVNVVVTTIEKRFHLSSSQSGLIVSGYDIASLLTLLPVSYFGGAGRRPRWLAFGMVLVGLGSLLFSLPHFLVGNYLASTNSTNLCVGTAFSTSQPAETCVSPISRFRYIFIFGQLLHGVGAAPLYTLGVSFLDDSVKLKLSSLYVGIYYAFSTLGPAVGYLLGGQLLSLYIDFNEVSKWPLTESSPGWLGAWWLGFLGMGCVAIFLSIPLFLFPPVLPRTREYKAARKSETQGDIAEAVESAQLGFNGSIRDLPKTVKLLLINKTFMCLSIGAAADAFLVMGCAAYAPKIIESQFGYSASNAALIVGAATIPMGAGGTFLGGWLVKRLRLECPGILKFCIVCSAISLTAVFVFLIKCPMTSFAGVNTPYRDSDTLLSDNLRSTCNADCSCPINRYDPVCAKSTNIMFLTPCHAGCSSGTAGDAAMSFYNCSCIGTSFNDTMPVANRRACPTACSSLNYVFITVFAILILFTFLSSIPVVSATLRCVADSQRPFALGFQWIIVRILGSIPGPLSFGAIIDGVCSYFQREPCGAGKGRCLLYDNTKMSNSIFAVAVGGKVIALLFFFLSWWLYKPPTIKTEDMKQNASDNRLVVGNNTSLNPSRETLRID</sequence>
<evidence type="ECO:0000259" key="10">
    <source>
        <dbReference type="PROSITE" id="PS50850"/>
    </source>
</evidence>
<feature type="transmembrane region" description="Helical" evidence="8">
    <location>
        <begin position="550"/>
        <end position="570"/>
    </location>
</feature>
<feature type="domain" description="Major facilitator superfamily (MFS) profile" evidence="10">
    <location>
        <begin position="198"/>
        <end position="787"/>
    </location>
</feature>
<dbReference type="Gene3D" id="1.20.1250.20">
    <property type="entry name" value="MFS general substrate transporter like domains"/>
    <property type="match status" value="1"/>
</dbReference>
<dbReference type="SUPFAM" id="SSF103473">
    <property type="entry name" value="MFS general substrate transporter"/>
    <property type="match status" value="1"/>
</dbReference>
<keyword evidence="13" id="KW-1185">Reference proteome</keyword>
<dbReference type="EMBL" id="MTYJ01000025">
    <property type="protein sequence ID" value="OQV21213.1"/>
    <property type="molecule type" value="Genomic_DNA"/>
</dbReference>
<evidence type="ECO:0000256" key="2">
    <source>
        <dbReference type="ARBA" id="ARBA00009657"/>
    </source>
</evidence>
<keyword evidence="3" id="KW-1003">Cell membrane</keyword>
<feature type="transmembrane region" description="Helical" evidence="8">
    <location>
        <begin position="195"/>
        <end position="217"/>
    </location>
</feature>
<dbReference type="PROSITE" id="PS50850">
    <property type="entry name" value="MFS"/>
    <property type="match status" value="1"/>
</dbReference>
<evidence type="ECO:0000256" key="3">
    <source>
        <dbReference type="ARBA" id="ARBA00022475"/>
    </source>
</evidence>
<evidence type="ECO:0000256" key="6">
    <source>
        <dbReference type="ARBA" id="ARBA00023136"/>
    </source>
</evidence>
<dbReference type="AlphaFoldDB" id="A0A1W0X192"/>
<dbReference type="GO" id="GO:0015347">
    <property type="term" value="F:sodium-independent organic anion transmembrane transporter activity"/>
    <property type="evidence" value="ECO:0007669"/>
    <property type="project" value="TreeGrafter"/>
</dbReference>
<dbReference type="PANTHER" id="PTHR11388">
    <property type="entry name" value="ORGANIC ANION TRANSPORTER"/>
    <property type="match status" value="1"/>
</dbReference>
<accession>A0A1W0X192</accession>
<dbReference type="GO" id="GO:0043252">
    <property type="term" value="P:sodium-independent organic anion transport"/>
    <property type="evidence" value="ECO:0007669"/>
    <property type="project" value="TreeGrafter"/>
</dbReference>
<evidence type="ECO:0000256" key="5">
    <source>
        <dbReference type="ARBA" id="ARBA00022989"/>
    </source>
</evidence>
<protein>
    <recommendedName>
        <fullName evidence="8">Solute carrier organic anion transporter family member</fullName>
    </recommendedName>
</protein>
<evidence type="ECO:0000256" key="7">
    <source>
        <dbReference type="ARBA" id="ARBA00023157"/>
    </source>
</evidence>
<keyword evidence="4 8" id="KW-0812">Transmembrane</keyword>
<dbReference type="Pfam" id="PF03137">
    <property type="entry name" value="OATP"/>
    <property type="match status" value="1"/>
</dbReference>
<feature type="transmembrane region" description="Helical" evidence="8">
    <location>
        <begin position="764"/>
        <end position="786"/>
    </location>
</feature>
<dbReference type="PROSITE" id="PS51465">
    <property type="entry name" value="KAZAL_2"/>
    <property type="match status" value="1"/>
</dbReference>
<keyword evidence="8" id="KW-0406">Ion transport</keyword>
<dbReference type="OrthoDB" id="5062115at2759"/>
<dbReference type="GO" id="GO:0006811">
    <property type="term" value="P:monoatomic ion transport"/>
    <property type="evidence" value="ECO:0007669"/>
    <property type="project" value="UniProtKB-KW"/>
</dbReference>